<keyword evidence="2" id="KW-0012">Acyltransferase</keyword>
<reference evidence="3" key="1">
    <citation type="submission" date="2018-05" db="EMBL/GenBank/DDBJ databases">
        <authorList>
            <person name="Du Z."/>
            <person name="Wang X."/>
        </authorList>
    </citation>
    <scope>NUCLEOTIDE SEQUENCE [LARGE SCALE GENOMIC DNA]</scope>
    <source>
        <strain evidence="3">WDS4C29</strain>
    </source>
</reference>
<protein>
    <submittedName>
        <fullName evidence="2">Acyltransferase</fullName>
    </submittedName>
</protein>
<name>A0A2V1P1J1_9RHOB</name>
<dbReference type="SUPFAM" id="SSF69593">
    <property type="entry name" value="Glycerol-3-phosphate (1)-acyltransferase"/>
    <property type="match status" value="1"/>
</dbReference>
<keyword evidence="3" id="KW-1185">Reference proteome</keyword>
<proteinExistence type="predicted"/>
<feature type="domain" description="Phospholipid/glycerol acyltransferase" evidence="1">
    <location>
        <begin position="82"/>
        <end position="206"/>
    </location>
</feature>
<dbReference type="InterPro" id="IPR045746">
    <property type="entry name" value="ACT14924-like_Acyltransf_dom"/>
</dbReference>
<organism evidence="2 3">
    <name type="scientific">Salibaculum griseiflavum</name>
    <dbReference type="NCBI Taxonomy" id="1914409"/>
    <lineage>
        <taxon>Bacteria</taxon>
        <taxon>Pseudomonadati</taxon>
        <taxon>Pseudomonadota</taxon>
        <taxon>Alphaproteobacteria</taxon>
        <taxon>Rhodobacterales</taxon>
        <taxon>Roseobacteraceae</taxon>
        <taxon>Salibaculum</taxon>
    </lineage>
</organism>
<dbReference type="RefSeq" id="WP_109389316.1">
    <property type="nucleotide sequence ID" value="NZ_QETF01000014.1"/>
</dbReference>
<dbReference type="SMART" id="SM00563">
    <property type="entry name" value="PlsC"/>
    <property type="match status" value="1"/>
</dbReference>
<dbReference type="EMBL" id="QETF01000014">
    <property type="protein sequence ID" value="PWG16399.1"/>
    <property type="molecule type" value="Genomic_DNA"/>
</dbReference>
<accession>A0A2V1P1J1</accession>
<dbReference type="AlphaFoldDB" id="A0A2V1P1J1"/>
<dbReference type="GO" id="GO:0016746">
    <property type="term" value="F:acyltransferase activity"/>
    <property type="evidence" value="ECO:0007669"/>
    <property type="project" value="UniProtKB-KW"/>
</dbReference>
<comment type="caution">
    <text evidence="2">The sequence shown here is derived from an EMBL/GenBank/DDBJ whole genome shotgun (WGS) entry which is preliminary data.</text>
</comment>
<dbReference type="Proteomes" id="UP000245293">
    <property type="component" value="Unassembled WGS sequence"/>
</dbReference>
<evidence type="ECO:0000259" key="1">
    <source>
        <dbReference type="SMART" id="SM00563"/>
    </source>
</evidence>
<gene>
    <name evidence="2" type="ORF">DFK10_12220</name>
</gene>
<dbReference type="InterPro" id="IPR002123">
    <property type="entry name" value="Plipid/glycerol_acylTrfase"/>
</dbReference>
<sequence>MSDKHIARDISYAHSARSKGGRAMIRVMENATGRLRLIRKARGYAEEVAEGRDFWQVICNRYKIRLEVVGGSLDDIPTQGPLVLVANHPYGILDGLMMGRILSERRAGDFRVLAHKVFRKSPDLERVILPIDFDETKEAAKRNMETRKEALRYLGQGGAIGIFPGGTVSTSLRPFARPMDPAWRTFTAKMIARSDAQVVPVYFEGHNSRLFQLASHLHYTLRMGLLIREFRARVGSTVRVVIGRPIPAEKLDPLRSDPKAMMDFLRKATYELSPSPVAADAIGFEYDDRHKIKAGGTRDNGSGNL</sequence>
<dbReference type="CDD" id="cd07986">
    <property type="entry name" value="LPLAT_ACT14924-like"/>
    <property type="match status" value="1"/>
</dbReference>
<dbReference type="OrthoDB" id="1113830at2"/>
<evidence type="ECO:0000313" key="3">
    <source>
        <dbReference type="Proteomes" id="UP000245293"/>
    </source>
</evidence>
<keyword evidence="2" id="KW-0808">Transferase</keyword>
<evidence type="ECO:0000313" key="2">
    <source>
        <dbReference type="EMBL" id="PWG16399.1"/>
    </source>
</evidence>
<dbReference type="Pfam" id="PF19576">
    <property type="entry name" value="Acyltransf_2"/>
    <property type="match status" value="1"/>
</dbReference>